<dbReference type="EMBL" id="CP015579">
    <property type="protein sequence ID" value="ARU96058.1"/>
    <property type="molecule type" value="Genomic_DNA"/>
</dbReference>
<name>A0A1Y0LET9_TATCI</name>
<dbReference type="EMBL" id="CP015581">
    <property type="protein sequence ID" value="ARV00096.1"/>
    <property type="molecule type" value="Genomic_DNA"/>
</dbReference>
<dbReference type="Proteomes" id="UP000195814">
    <property type="component" value="Chromosome"/>
</dbReference>
<keyword evidence="4" id="KW-1185">Reference proteome</keyword>
<dbReference type="SUPFAM" id="SSF53681">
    <property type="entry name" value="Aspartate/glutamate racemase"/>
    <property type="match status" value="2"/>
</dbReference>
<dbReference type="InterPro" id="IPR001920">
    <property type="entry name" value="Asp/Glu_race"/>
</dbReference>
<dbReference type="InterPro" id="IPR015942">
    <property type="entry name" value="Asp/Glu/hydantoin_racemase"/>
</dbReference>
<evidence type="ECO:0000313" key="2">
    <source>
        <dbReference type="EMBL" id="ARU96058.1"/>
    </source>
</evidence>
<sequence>MNTERCAESGKASPIGVFDAGIGSYAIVEKLRKSYPQQDLIYLADRKQFPYGKKNYRQLLDATLSASQFLLSEGCSAVVLASNAPSIVVIQELKQQLPVPLLGVEPPLAEACLVSVNQQVIVLGVESMVSSEAFSRFLDRETVAGCSVSGINASSLVGLVEDFSFIHQPQKTQQLVSDFITAMLQAYPQTDVVTMSSTHLPWLKPYFTSAAPQIAFLDPADTLVSNIAPLVTTGRGVTRCIATESRQYPVHEFNIALASLNSGLVAELVSF</sequence>
<dbReference type="RefSeq" id="WP_157665874.1">
    <property type="nucleotide sequence ID" value="NZ_CP015579.1"/>
</dbReference>
<gene>
    <name evidence="2" type="ORF">A7K98_05645</name>
    <name evidence="3" type="ORF">A7K99_05645</name>
</gene>
<protein>
    <recommendedName>
        <fullName evidence="6">Glutamate racemase</fullName>
    </recommendedName>
</protein>
<evidence type="ECO:0000256" key="1">
    <source>
        <dbReference type="ARBA" id="ARBA00023235"/>
    </source>
</evidence>
<keyword evidence="1" id="KW-0413">Isomerase</keyword>
<dbReference type="PANTHER" id="PTHR21198:SF3">
    <property type="entry name" value="GLUTAMATE RACEMASE"/>
    <property type="match status" value="1"/>
</dbReference>
<dbReference type="KEGG" id="tci:A7K98_05645"/>
<dbReference type="Proteomes" id="UP000195729">
    <property type="component" value="Chromosome"/>
</dbReference>
<proteinExistence type="predicted"/>
<evidence type="ECO:0000313" key="3">
    <source>
        <dbReference type="EMBL" id="ARV00096.1"/>
    </source>
</evidence>
<dbReference type="AlphaFoldDB" id="A0A1Y0LET9"/>
<dbReference type="Pfam" id="PF01177">
    <property type="entry name" value="Asp_Glu_race"/>
    <property type="match status" value="1"/>
</dbReference>
<dbReference type="GO" id="GO:0047661">
    <property type="term" value="F:amino-acid racemase activity"/>
    <property type="evidence" value="ECO:0007669"/>
    <property type="project" value="InterPro"/>
</dbReference>
<reference evidence="4 5" key="1">
    <citation type="submission" date="2016-05" db="EMBL/GenBank/DDBJ databases">
        <title>Complete genome sequence of two 2,5-diketo-D-glunonic acid producing strain Tatumella citrea.</title>
        <authorList>
            <person name="Duan C."/>
            <person name="Yang J."/>
            <person name="Yang S."/>
        </authorList>
    </citation>
    <scope>NUCLEOTIDE SEQUENCE [LARGE SCALE GENOMIC DNA]</scope>
    <source>
        <strain evidence="3 4">ATCC 39140</strain>
        <strain evidence="2 5">DSM 13699</strain>
    </source>
</reference>
<accession>A0A1Y0LET9</accession>
<evidence type="ECO:0008006" key="6">
    <source>
        <dbReference type="Google" id="ProtNLM"/>
    </source>
</evidence>
<dbReference type="Gene3D" id="3.40.50.1860">
    <property type="match status" value="2"/>
</dbReference>
<dbReference type="PANTHER" id="PTHR21198">
    <property type="entry name" value="GLUTAMATE RACEMASE"/>
    <property type="match status" value="1"/>
</dbReference>
<organism evidence="2 5">
    <name type="scientific">Tatumella citrea</name>
    <name type="common">Pantoea citrea</name>
    <dbReference type="NCBI Taxonomy" id="53336"/>
    <lineage>
        <taxon>Bacteria</taxon>
        <taxon>Pseudomonadati</taxon>
        <taxon>Pseudomonadota</taxon>
        <taxon>Gammaproteobacteria</taxon>
        <taxon>Enterobacterales</taxon>
        <taxon>Erwiniaceae</taxon>
        <taxon>Tatumella</taxon>
    </lineage>
</organism>
<dbReference type="OrthoDB" id="9801055at2"/>
<evidence type="ECO:0000313" key="5">
    <source>
        <dbReference type="Proteomes" id="UP000195814"/>
    </source>
</evidence>
<evidence type="ECO:0000313" key="4">
    <source>
        <dbReference type="Proteomes" id="UP000195729"/>
    </source>
</evidence>